<dbReference type="Gene3D" id="3.20.20.370">
    <property type="entry name" value="Glycoside hydrolase/deacetylase"/>
    <property type="match status" value="1"/>
</dbReference>
<sequence>MPSYSVALLAPRDPASGSGWQRILDQEGVPHHLATSAADLPGSALLLGEGELPEWAAEHIRAGGVGVLSGARALPDHEPGLAQRVRAVISGFTTPGGRWAAAPGPVTLLPRGTHPARPGAGSFRVHEDRVPKYDSDPDVLPVLATHGIGRGTLLYSPVALTELLMAEGDRLRRFSELSLVTERVSAIDKADVADTLLALLRAGFRRAGLPLVRLGRYPGGAPSVLIVRVDVDGAFAPRTQMLLDATTAADLPASFFVNADLCRAHPGLPEEWPAAVEVGQHADVHTAFDTVDENLRNLRAGAAWVEERTGRTVRSFVAPRGLWNPALGTALRTLGYPYSSDFGLDFDSLPFRDSSGLLQVPVHPYSPERARRWADETGEAPLGAAETAAYYEAVARRQIALGRPVHIYGHPEVLGQMAGVVVPALAALARAAGLAVRTLGEYAAFWQRREQMRLAAAYDDATGVLELKTAAGERDGVTIVVEPSATTSKVVLDGTAYPVVPGRELVLEGTR</sequence>
<protein>
    <submittedName>
        <fullName evidence="2">Polysaccharide deacetylase family protein</fullName>
    </submittedName>
</protein>
<organism evidence="2 3">
    <name type="scientific">Pseudonocardia aurantiaca</name>
    <dbReference type="NCBI Taxonomy" id="75290"/>
    <lineage>
        <taxon>Bacteria</taxon>
        <taxon>Bacillati</taxon>
        <taxon>Actinomycetota</taxon>
        <taxon>Actinomycetes</taxon>
        <taxon>Pseudonocardiales</taxon>
        <taxon>Pseudonocardiaceae</taxon>
        <taxon>Pseudonocardia</taxon>
    </lineage>
</organism>
<dbReference type="Proteomes" id="UP001597145">
    <property type="component" value="Unassembled WGS sequence"/>
</dbReference>
<dbReference type="SUPFAM" id="SSF88713">
    <property type="entry name" value="Glycoside hydrolase/deacetylase"/>
    <property type="match status" value="1"/>
</dbReference>
<dbReference type="InterPro" id="IPR011330">
    <property type="entry name" value="Glyco_hydro/deAcase_b/a-brl"/>
</dbReference>
<accession>A0ABW4FEN7</accession>
<feature type="domain" description="NodB homology" evidence="1">
    <location>
        <begin position="236"/>
        <end position="338"/>
    </location>
</feature>
<gene>
    <name evidence="2" type="ORF">ACFSCY_04485</name>
</gene>
<evidence type="ECO:0000313" key="2">
    <source>
        <dbReference type="EMBL" id="MFD1528692.1"/>
    </source>
</evidence>
<evidence type="ECO:0000259" key="1">
    <source>
        <dbReference type="Pfam" id="PF01522"/>
    </source>
</evidence>
<dbReference type="Pfam" id="PF01522">
    <property type="entry name" value="Polysacc_deac_1"/>
    <property type="match status" value="1"/>
</dbReference>
<comment type="caution">
    <text evidence="2">The sequence shown here is derived from an EMBL/GenBank/DDBJ whole genome shotgun (WGS) entry which is preliminary data.</text>
</comment>
<keyword evidence="3" id="KW-1185">Reference proteome</keyword>
<reference evidence="3" key="1">
    <citation type="journal article" date="2019" name="Int. J. Syst. Evol. Microbiol.">
        <title>The Global Catalogue of Microorganisms (GCM) 10K type strain sequencing project: providing services to taxonomists for standard genome sequencing and annotation.</title>
        <authorList>
            <consortium name="The Broad Institute Genomics Platform"/>
            <consortium name="The Broad Institute Genome Sequencing Center for Infectious Disease"/>
            <person name="Wu L."/>
            <person name="Ma J."/>
        </authorList>
    </citation>
    <scope>NUCLEOTIDE SEQUENCE [LARGE SCALE GENOMIC DNA]</scope>
    <source>
        <strain evidence="3">JCM 12165</strain>
    </source>
</reference>
<dbReference type="InterPro" id="IPR002509">
    <property type="entry name" value="NODB_dom"/>
</dbReference>
<dbReference type="RefSeq" id="WP_343969981.1">
    <property type="nucleotide sequence ID" value="NZ_BAAAJG010000001.1"/>
</dbReference>
<evidence type="ECO:0000313" key="3">
    <source>
        <dbReference type="Proteomes" id="UP001597145"/>
    </source>
</evidence>
<proteinExistence type="predicted"/>
<name>A0ABW4FEN7_9PSEU</name>
<dbReference type="EMBL" id="JBHUCP010000003">
    <property type="protein sequence ID" value="MFD1528692.1"/>
    <property type="molecule type" value="Genomic_DNA"/>
</dbReference>